<feature type="compositionally biased region" description="Basic and acidic residues" evidence="1">
    <location>
        <begin position="1413"/>
        <end position="1431"/>
    </location>
</feature>
<evidence type="ECO:0000256" key="3">
    <source>
        <dbReference type="SAM" id="SignalP"/>
    </source>
</evidence>
<keyword evidence="2" id="KW-0812">Transmembrane</keyword>
<feature type="domain" description="Ig-like" evidence="4">
    <location>
        <begin position="1254"/>
        <end position="1319"/>
    </location>
</feature>
<feature type="domain" description="SpaA-like prealbumin fold" evidence="5">
    <location>
        <begin position="944"/>
        <end position="1006"/>
    </location>
</feature>
<proteinExistence type="predicted"/>
<sequence>MKKKILTTGLLAILIGGNLINTAVVFAETVPAKAESQESESVLPSTTDSSAAIPEATTTEKVPEPAATTASLTEETTSSSETESSSTPKSAAAPKAASVITDSLLAKGTLLAMDGTEYSQTERTRTLNNTPVRLMLDFVIEDQDYAPGSTYELTLPEHLGFSAGSGTIKNLEATWQVSPETRTLTIQFAQRITDAAFSLELKSYLYTDSQPLVDVVIDGQQKNSYPIDLYETVDPIRYSETKAVMGLNGTVYYNLDRTLAGQETLTLSLTDTPGAVFEKEEQAPLSVYEYDVDIKGNVLPESEHLLSEGSDYTLTSNTLYDTSVEINQLNQQKAYGVRHNFTTGLEAVTDYTYSYNKGYPTTGFGSVKLKRTTAQYGGLSLTAKSSKNQKEVYYRSYDSVMSGSMYNKGDYSLYIHQTPTKMKAGEQIILTSQNGQAFESIQLSANTGAFETVNVDEYFDVKTDGATATVTAKKDSTLRIGMFRVKVPFNGKDIIINVESPLIKGKSFKIVEDTFVQPISILNPNNVETAWGNYTENGAYMSDTTVGVEGSTSAPIKNLEIAIEHPKYLTLRQVPEVSFYYKLGQDYTITPTEKGSIVKFTTPITRSIQFDLGFNYVPDSLAVNVAIPIDKLPVTLKADGYETINTTVTTGRKQYSEMTLQAKENQFLVNPRQDTRENLVVQAKAPEKTDVVFNIYDISNDKEVGVYPQYWYYGLFLKNPMNEQDEGYPEVAYDKENQTYTFDFGNTNKRYIIEWKYANGWSDGPAVAVQGRNKDPLYNDRELTATAQVTNKASTIIEAAQSAVPEVNNLTTTTVKTQNIDDKTKKVVNPTIELFTKGNTNASIDLNSIRVSGVSQESYQVEATATGAKLIFSDYTLTQNIEITYNVISQNAGQVSTAATISSESTEGLNEASRTAETATLNLKFSAGDSEGIVYKTQAEFQVFDSDEKTKAISEVDLKLVDKVTGQTLNFTTDETGSYLFDEIMSGKYDLYVANAPAGYIIPDEYLQGKEIQLVKEKNTILVYLDPVPDFSSVAAKDSTLYTGDSWTAADNFVSATNTAGEEMTLDQLTIEGTVDTAVAGDYPVTYKNGTKSAVAMIHVLDNQEQIAAKDSMIYAGSQWKSEDNFVSAKDKTGAAVPFSQVSAAGSVDTNKPGQYEITYSYNTAQAVAIVTVVADQTSVEVKDSTIHVGDKWTAADNFISATNQAGESVDLDQLTIKGAVDTSKVGSYEVTYQNGAKSATATITVVDEHETIAVKDSTIYVGDAWEAADNFVSASAKDGSSVEFNQVVVAGTVDPEKAGTYKVTYSNGTASAVATIVVKDNLASLSVADSTIYVGEGWQPADNFVSAADRDGQAINFKDVRSKGEVDTNKVGVYEVTYTIAQTGKFSENLLQKLLATEKTVSATAKIKVVEKKKDDEKTDNSTGTKDKDSTNSSDPIGSVDSANTAGPTNTAIRKVTPANSQTLPKTGEKSQTWLYALGIVCIAAAGYLWWRKKTK</sequence>
<feature type="compositionally biased region" description="Low complexity" evidence="1">
    <location>
        <begin position="64"/>
        <end position="94"/>
    </location>
</feature>
<dbReference type="SUPFAM" id="SSF117074">
    <property type="entry name" value="Hypothetical protein PA1324"/>
    <property type="match status" value="1"/>
</dbReference>
<dbReference type="InterPro" id="IPR022038">
    <property type="entry name" value="Ig-like_bact"/>
</dbReference>
<feature type="signal peptide" evidence="3">
    <location>
        <begin position="1"/>
        <end position="27"/>
    </location>
</feature>
<dbReference type="Pfam" id="PF17802">
    <property type="entry name" value="SpaA"/>
    <property type="match status" value="1"/>
</dbReference>
<dbReference type="NCBIfam" id="TIGR01167">
    <property type="entry name" value="LPXTG_anchor"/>
    <property type="match status" value="1"/>
</dbReference>
<accession>A0ABV0ELA7</accession>
<evidence type="ECO:0000313" key="7">
    <source>
        <dbReference type="Proteomes" id="UP000664357"/>
    </source>
</evidence>
<keyword evidence="2" id="KW-0472">Membrane</keyword>
<feature type="transmembrane region" description="Helical" evidence="2">
    <location>
        <begin position="1474"/>
        <end position="1492"/>
    </location>
</feature>
<dbReference type="RefSeq" id="WP_207704141.1">
    <property type="nucleotide sequence ID" value="NZ_JAFREL020000001.1"/>
</dbReference>
<feature type="domain" description="Ig-like" evidence="4">
    <location>
        <begin position="1035"/>
        <end position="1100"/>
    </location>
</feature>
<dbReference type="InterPro" id="IPR013783">
    <property type="entry name" value="Ig-like_fold"/>
</dbReference>
<evidence type="ECO:0000256" key="2">
    <source>
        <dbReference type="SAM" id="Phobius"/>
    </source>
</evidence>
<feature type="compositionally biased region" description="Polar residues" evidence="1">
    <location>
        <begin position="39"/>
        <end position="60"/>
    </location>
</feature>
<dbReference type="Proteomes" id="UP000664357">
    <property type="component" value="Unassembled WGS sequence"/>
</dbReference>
<dbReference type="EMBL" id="JAFREL020000001">
    <property type="protein sequence ID" value="MEO1768363.1"/>
    <property type="molecule type" value="Genomic_DNA"/>
</dbReference>
<organism evidence="6 7">
    <name type="scientific">Candidatus Enterococcus ferrettii</name>
    <dbReference type="NCBI Taxonomy" id="2815324"/>
    <lineage>
        <taxon>Bacteria</taxon>
        <taxon>Bacillati</taxon>
        <taxon>Bacillota</taxon>
        <taxon>Bacilli</taxon>
        <taxon>Lactobacillales</taxon>
        <taxon>Enterococcaceae</taxon>
        <taxon>Enterococcus</taxon>
    </lineage>
</organism>
<dbReference type="InterPro" id="IPR041033">
    <property type="entry name" value="SpaA_PFL_dom_1"/>
</dbReference>
<feature type="region of interest" description="Disordered" evidence="1">
    <location>
        <begin position="1413"/>
        <end position="1467"/>
    </location>
</feature>
<name>A0ABV0ELA7_9ENTE</name>
<keyword evidence="7" id="KW-1185">Reference proteome</keyword>
<feature type="domain" description="Ig-like" evidence="4">
    <location>
        <begin position="1108"/>
        <end position="1173"/>
    </location>
</feature>
<feature type="domain" description="Ig-like" evidence="4">
    <location>
        <begin position="1327"/>
        <end position="1382"/>
    </location>
</feature>
<reference evidence="6 7" key="1">
    <citation type="submission" date="2021-03" db="EMBL/GenBank/DDBJ databases">
        <authorList>
            <person name="Gilmore M.S."/>
            <person name="Schwartzman J."/>
            <person name="Van Tyne D."/>
            <person name="Martin M."/>
            <person name="Earl A.M."/>
            <person name="Manson A.L."/>
            <person name="Straub T."/>
            <person name="Salamzade R."/>
            <person name="Saavedra J."/>
            <person name="Lebreton F."/>
            <person name="Prichula J."/>
            <person name="Schaufler K."/>
            <person name="Gaca A."/>
            <person name="Sgardioli B."/>
            <person name="Wagenaar J."/>
            <person name="Strong T."/>
        </authorList>
    </citation>
    <scope>NUCLEOTIDE SEQUENCE [LARGE SCALE GENOMIC DNA]</scope>
    <source>
        <strain evidence="6 7">665A</strain>
    </source>
</reference>
<feature type="region of interest" description="Disordered" evidence="1">
    <location>
        <begin position="33"/>
        <end position="94"/>
    </location>
</feature>
<keyword evidence="3" id="KW-0732">Signal</keyword>
<evidence type="ECO:0000259" key="4">
    <source>
        <dbReference type="Pfam" id="PF07523"/>
    </source>
</evidence>
<feature type="compositionally biased region" description="Polar residues" evidence="1">
    <location>
        <begin position="1432"/>
        <end position="1467"/>
    </location>
</feature>
<evidence type="ECO:0000313" key="6">
    <source>
        <dbReference type="EMBL" id="MEO1768363.1"/>
    </source>
</evidence>
<evidence type="ECO:0000259" key="5">
    <source>
        <dbReference type="Pfam" id="PF17802"/>
    </source>
</evidence>
<evidence type="ECO:0000256" key="1">
    <source>
        <dbReference type="SAM" id="MobiDB-lite"/>
    </source>
</evidence>
<keyword evidence="2" id="KW-1133">Transmembrane helix</keyword>
<comment type="caution">
    <text evidence="6">The sequence shown here is derived from an EMBL/GenBank/DDBJ whole genome shotgun (WGS) entry which is preliminary data.</text>
</comment>
<reference evidence="6 7" key="2">
    <citation type="submission" date="2024-02" db="EMBL/GenBank/DDBJ databases">
        <title>The Genome Sequence of Enterococcus sp. DIV0159.</title>
        <authorList>
            <person name="Earl A."/>
            <person name="Manson A."/>
            <person name="Gilmore M."/>
            <person name="Sanders J."/>
            <person name="Shea T."/>
            <person name="Howe W."/>
            <person name="Livny J."/>
            <person name="Cuomo C."/>
            <person name="Neafsey D."/>
            <person name="Birren B."/>
        </authorList>
    </citation>
    <scope>NUCLEOTIDE SEQUENCE [LARGE SCALE GENOMIC DNA]</scope>
    <source>
        <strain evidence="6 7">665A</strain>
    </source>
</reference>
<feature type="domain" description="Ig-like" evidence="4">
    <location>
        <begin position="1180"/>
        <end position="1246"/>
    </location>
</feature>
<protein>
    <submittedName>
        <fullName evidence="6">Uncharacterized protein</fullName>
    </submittedName>
</protein>
<gene>
    <name evidence="6" type="ORF">JZO67_000274</name>
</gene>
<feature type="chain" id="PRO_5046395734" evidence="3">
    <location>
        <begin position="28"/>
        <end position="1497"/>
    </location>
</feature>
<dbReference type="Pfam" id="PF07523">
    <property type="entry name" value="Big_3"/>
    <property type="match status" value="5"/>
</dbReference>
<dbReference type="Gene3D" id="2.60.40.10">
    <property type="entry name" value="Immunoglobulins"/>
    <property type="match status" value="6"/>
</dbReference>